<dbReference type="AlphaFoldDB" id="A0A7V8NSE4"/>
<gene>
    <name evidence="4" type="ORF">HRJ53_15400</name>
</gene>
<evidence type="ECO:0000256" key="1">
    <source>
        <dbReference type="ARBA" id="ARBA00022630"/>
    </source>
</evidence>
<keyword evidence="1" id="KW-0285">Flavoprotein</keyword>
<dbReference type="SUPFAM" id="SSF51905">
    <property type="entry name" value="FAD/NAD(P)-binding domain"/>
    <property type="match status" value="1"/>
</dbReference>
<name>A0A7V8NSE4_9BACT</name>
<dbReference type="InterPro" id="IPR023753">
    <property type="entry name" value="FAD/NAD-binding_dom"/>
</dbReference>
<sequence>PEAQTLPLILFPDGARLAEPPLPTVADKIGLRTHAQTNFYDLAIVGGGPAGLAAAVYGASEGLHTVIIEREAPGGQAGLSSRIENYLGFPSGLTGGDLARRAVAQAKRFGVEILSPQAVVGLRTEGPYRYLKLADASEISCHVLLLAMGVQWRTLDVPGIDRFQGAGVYYGGGTSEAIACKGETVYVIGGANSAGQAAMHFSKFAEKVVMLVRGNSLAATMSHYLIEQIEKTPKIEVWTQTSLVGVHGEGRLTGITVLCSPSGDTKELPASSLFIFIGALPRTEWLGDVVERDARGFILSGPDLIRAGKKPASWTLSRDPSLLETSVPGIFVVGDVRHGSVKRVASGVGEGAVVVQFMHQYLAKVQ</sequence>
<evidence type="ECO:0000259" key="3">
    <source>
        <dbReference type="Pfam" id="PF07992"/>
    </source>
</evidence>
<evidence type="ECO:0000313" key="5">
    <source>
        <dbReference type="Proteomes" id="UP000567293"/>
    </source>
</evidence>
<dbReference type="Gene3D" id="3.50.50.60">
    <property type="entry name" value="FAD/NAD(P)-binding domain"/>
    <property type="match status" value="2"/>
</dbReference>
<proteinExistence type="predicted"/>
<reference evidence="4" key="1">
    <citation type="submission" date="2020-06" db="EMBL/GenBank/DDBJ databases">
        <title>Legume-microbial interactions unlock mineral nutrients during tropical forest succession.</title>
        <authorList>
            <person name="Epihov D.Z."/>
        </authorList>
    </citation>
    <scope>NUCLEOTIDE SEQUENCE [LARGE SCALE GENOMIC DNA]</scope>
    <source>
        <strain evidence="4">Pan2503</strain>
    </source>
</reference>
<dbReference type="InterPro" id="IPR036188">
    <property type="entry name" value="FAD/NAD-bd_sf"/>
</dbReference>
<evidence type="ECO:0000256" key="2">
    <source>
        <dbReference type="ARBA" id="ARBA00023002"/>
    </source>
</evidence>
<keyword evidence="5" id="KW-1185">Reference proteome</keyword>
<evidence type="ECO:0000313" key="4">
    <source>
        <dbReference type="EMBL" id="MBA0086365.1"/>
    </source>
</evidence>
<feature type="non-terminal residue" evidence="4">
    <location>
        <position position="1"/>
    </location>
</feature>
<dbReference type="InterPro" id="IPR050097">
    <property type="entry name" value="Ferredoxin-NADP_redctase_2"/>
</dbReference>
<dbReference type="PANTHER" id="PTHR48105">
    <property type="entry name" value="THIOREDOXIN REDUCTASE 1-RELATED-RELATED"/>
    <property type="match status" value="1"/>
</dbReference>
<keyword evidence="2" id="KW-0560">Oxidoreductase</keyword>
<dbReference type="GO" id="GO:0016491">
    <property type="term" value="F:oxidoreductase activity"/>
    <property type="evidence" value="ECO:0007669"/>
    <property type="project" value="UniProtKB-KW"/>
</dbReference>
<organism evidence="4 5">
    <name type="scientific">Candidatus Acidiferrum panamense</name>
    <dbReference type="NCBI Taxonomy" id="2741543"/>
    <lineage>
        <taxon>Bacteria</taxon>
        <taxon>Pseudomonadati</taxon>
        <taxon>Acidobacteriota</taxon>
        <taxon>Terriglobia</taxon>
        <taxon>Candidatus Acidiferrales</taxon>
        <taxon>Candidatus Acidiferrum</taxon>
    </lineage>
</organism>
<protein>
    <submittedName>
        <fullName evidence="4">FAD-dependent oxidoreductase</fullName>
    </submittedName>
</protein>
<dbReference type="PRINTS" id="PR00469">
    <property type="entry name" value="PNDRDTASEII"/>
</dbReference>
<dbReference type="EMBL" id="JACDQQ010001475">
    <property type="protein sequence ID" value="MBA0086365.1"/>
    <property type="molecule type" value="Genomic_DNA"/>
</dbReference>
<dbReference type="Pfam" id="PF07992">
    <property type="entry name" value="Pyr_redox_2"/>
    <property type="match status" value="1"/>
</dbReference>
<feature type="domain" description="FAD/NAD(P)-binding" evidence="3">
    <location>
        <begin position="40"/>
        <end position="351"/>
    </location>
</feature>
<dbReference type="Proteomes" id="UP000567293">
    <property type="component" value="Unassembled WGS sequence"/>
</dbReference>
<accession>A0A7V8NSE4</accession>
<dbReference type="PRINTS" id="PR00368">
    <property type="entry name" value="FADPNR"/>
</dbReference>
<comment type="caution">
    <text evidence="4">The sequence shown here is derived from an EMBL/GenBank/DDBJ whole genome shotgun (WGS) entry which is preliminary data.</text>
</comment>